<evidence type="ECO:0000256" key="1">
    <source>
        <dbReference type="SAM" id="MobiDB-lite"/>
    </source>
</evidence>
<dbReference type="CTD" id="161145"/>
<keyword evidence="3" id="KW-0472">Membrane</keyword>
<dbReference type="AlphaFoldDB" id="A0A6J2B7G6"/>
<evidence type="ECO:0000313" key="2">
    <source>
        <dbReference type="Proteomes" id="UP000515165"/>
    </source>
</evidence>
<feature type="compositionally biased region" description="Basic residues" evidence="1">
    <location>
        <begin position="107"/>
        <end position="117"/>
    </location>
</feature>
<organism evidence="2 3">
    <name type="scientific">Zalophus californianus</name>
    <name type="common">California sealion</name>
    <dbReference type="NCBI Taxonomy" id="9704"/>
    <lineage>
        <taxon>Eukaryota</taxon>
        <taxon>Metazoa</taxon>
        <taxon>Chordata</taxon>
        <taxon>Craniata</taxon>
        <taxon>Vertebrata</taxon>
        <taxon>Euteleostomi</taxon>
        <taxon>Mammalia</taxon>
        <taxon>Eutheria</taxon>
        <taxon>Laurasiatheria</taxon>
        <taxon>Carnivora</taxon>
        <taxon>Caniformia</taxon>
        <taxon>Pinnipedia</taxon>
        <taxon>Otariidae</taxon>
        <taxon>Zalophus</taxon>
    </lineage>
</organism>
<reference evidence="3" key="1">
    <citation type="submission" date="2025-08" db="UniProtKB">
        <authorList>
            <consortium name="RefSeq"/>
        </authorList>
    </citation>
    <scope>IDENTIFICATION</scope>
    <source>
        <tissue evidence="3">Blood</tissue>
    </source>
</reference>
<feature type="region of interest" description="Disordered" evidence="1">
    <location>
        <begin position="92"/>
        <end position="143"/>
    </location>
</feature>
<dbReference type="Proteomes" id="UP000515165">
    <property type="component" value="Chromosome 6"/>
</dbReference>
<dbReference type="GeneID" id="113910162"/>
<feature type="compositionally biased region" description="Basic and acidic residues" evidence="1">
    <location>
        <begin position="125"/>
        <end position="135"/>
    </location>
</feature>
<evidence type="ECO:0000313" key="3">
    <source>
        <dbReference type="RefSeq" id="XP_027427824.1"/>
    </source>
</evidence>
<gene>
    <name evidence="3" type="primary">TMEM229B</name>
</gene>
<name>A0A6J2B7G6_ZALCA</name>
<keyword evidence="2" id="KW-1185">Reference proteome</keyword>
<keyword evidence="3" id="KW-0812">Transmembrane</keyword>
<dbReference type="RefSeq" id="XP_027427824.1">
    <property type="nucleotide sequence ID" value="XM_027572023.2"/>
</dbReference>
<dbReference type="KEGG" id="zca:113910162"/>
<sequence length="208" mass="23135">MNGLHRTQCWHIVGLQHHMVRGPQLAETCRMPTADAVRAVPTTPASWEVRDAGWSSPPCSCGRLSCRRGGRGRDRRAALHCSHLRHGLGRGRARFQAPGVRSTPGGGRRRGGRRGRRGSGPSGRAGERASKELSRARGSAPVRREHVQFAQHPYYGFLTPDLILQPGFRAFPCSSLRVQLWRPDSDSGVPGKLTLRLFYHFEVFVEEE</sequence>
<accession>A0A6J2B7G6</accession>
<protein>
    <submittedName>
        <fullName evidence="3">Transmembrane protein 229B isoform X1</fullName>
    </submittedName>
</protein>
<proteinExistence type="predicted"/>